<dbReference type="Gene3D" id="3.40.50.1110">
    <property type="entry name" value="SGNH hydrolase"/>
    <property type="match status" value="1"/>
</dbReference>
<dbReference type="PANTHER" id="PTHR22901:SF0">
    <property type="entry name" value="SIALATE O-ACETYLESTERASE"/>
    <property type="match status" value="1"/>
</dbReference>
<comment type="caution">
    <text evidence="4">The sequence shown here is derived from an EMBL/GenBank/DDBJ whole genome shotgun (WGS) entry which is preliminary data.</text>
</comment>
<dbReference type="EMBL" id="JARBDR010000337">
    <property type="protein sequence ID" value="KAJ8314735.1"/>
    <property type="molecule type" value="Genomic_DNA"/>
</dbReference>
<reference evidence="4 5" key="1">
    <citation type="submission" date="2022-12" db="EMBL/GenBank/DDBJ databases">
        <title>Chromosome-level genome of Tegillarca granosa.</title>
        <authorList>
            <person name="Kim J."/>
        </authorList>
    </citation>
    <scope>NUCLEOTIDE SEQUENCE [LARGE SCALE GENOMIC DNA]</scope>
    <source>
        <strain evidence="4">Teg-2019</strain>
        <tissue evidence="4">Adductor muscle</tissue>
    </source>
</reference>
<dbReference type="SUPFAM" id="SSF52266">
    <property type="entry name" value="SGNH hydrolase"/>
    <property type="match status" value="1"/>
</dbReference>
<dbReference type="PANTHER" id="PTHR22901">
    <property type="entry name" value="SIALATE O-ACETYLESTERASE"/>
    <property type="match status" value="1"/>
</dbReference>
<keyword evidence="2" id="KW-0732">Signal</keyword>
<evidence type="ECO:0000313" key="5">
    <source>
        <dbReference type="Proteomes" id="UP001217089"/>
    </source>
</evidence>
<dbReference type="Pfam" id="PF03629">
    <property type="entry name" value="SASA"/>
    <property type="match status" value="1"/>
</dbReference>
<evidence type="ECO:0000256" key="2">
    <source>
        <dbReference type="SAM" id="SignalP"/>
    </source>
</evidence>
<gene>
    <name evidence="4" type="ORF">KUTeg_006885</name>
</gene>
<evidence type="ECO:0000259" key="3">
    <source>
        <dbReference type="Pfam" id="PF03629"/>
    </source>
</evidence>
<sequence>MIRSRMDKLLAVLVFVLTESMCCLSNRYTPKAAGPGTFSFASYYGDHMVLQKEPLQAIIWGYAVRSGYILELSMTPGLKYSTHVVPNPSGSGGIWAVKLPPIKETGPYNITVTYVDGTLHLTDVLFGDVWLCSGQSNMQFTLDMAFNATEELEDSKNYPNIRLFTVAMTQSQKPATDLLGIEEKWSIPNKDTVGHKPWSYFSAVCWLYGKYLYKKLNYPIGLISSTWGGTPIEAWSSADALAQCNVKDYSQDERMAHSVLWNAMIHPLVNMTIYGAIWYQGEANAGSPDNYKCLFTAMIGDWRNKFYDGTNQATNQMFPFGFVQLAPYRNNSSIIKGWPDIRWHQTADIGYVPNYILTNVFMAVAMDLPDFKSPFGSVHPRDKQDVAKRLVIGGLAIGYFTLRIEYDNSTSILDIRSNDGFEVCCSTNNQSRCDGTDSIWMTAPLIQHDQHSITMSYKGNCSRKYVMGIRYEWRESPCLSKQCAVYNANNGLPAPPVIELGLFGSASNHYVSYKGLPRKRFI</sequence>
<dbReference type="InterPro" id="IPR036514">
    <property type="entry name" value="SGNH_hydro_sf"/>
</dbReference>
<dbReference type="InterPro" id="IPR005181">
    <property type="entry name" value="SASA"/>
</dbReference>
<protein>
    <recommendedName>
        <fullName evidence="3">Sialate O-acetylesterase domain-containing protein</fullName>
    </recommendedName>
</protein>
<evidence type="ECO:0000256" key="1">
    <source>
        <dbReference type="ARBA" id="ARBA00022801"/>
    </source>
</evidence>
<dbReference type="Proteomes" id="UP001217089">
    <property type="component" value="Unassembled WGS sequence"/>
</dbReference>
<name>A0ABQ9FBM6_TEGGR</name>
<organism evidence="4 5">
    <name type="scientific">Tegillarca granosa</name>
    <name type="common">Malaysian cockle</name>
    <name type="synonym">Anadara granosa</name>
    <dbReference type="NCBI Taxonomy" id="220873"/>
    <lineage>
        <taxon>Eukaryota</taxon>
        <taxon>Metazoa</taxon>
        <taxon>Spiralia</taxon>
        <taxon>Lophotrochozoa</taxon>
        <taxon>Mollusca</taxon>
        <taxon>Bivalvia</taxon>
        <taxon>Autobranchia</taxon>
        <taxon>Pteriomorphia</taxon>
        <taxon>Arcoida</taxon>
        <taxon>Arcoidea</taxon>
        <taxon>Arcidae</taxon>
        <taxon>Tegillarca</taxon>
    </lineage>
</organism>
<feature type="chain" id="PRO_5047323713" description="Sialate O-acetylesterase domain-containing protein" evidence="2">
    <location>
        <begin position="26"/>
        <end position="522"/>
    </location>
</feature>
<proteinExistence type="predicted"/>
<keyword evidence="5" id="KW-1185">Reference proteome</keyword>
<dbReference type="InterPro" id="IPR039329">
    <property type="entry name" value="SIAE"/>
</dbReference>
<feature type="domain" description="Sialate O-acetylesterase" evidence="3">
    <location>
        <begin position="128"/>
        <end position="306"/>
    </location>
</feature>
<keyword evidence="1" id="KW-0378">Hydrolase</keyword>
<feature type="signal peptide" evidence="2">
    <location>
        <begin position="1"/>
        <end position="25"/>
    </location>
</feature>
<accession>A0ABQ9FBM6</accession>
<evidence type="ECO:0000313" key="4">
    <source>
        <dbReference type="EMBL" id="KAJ8314735.1"/>
    </source>
</evidence>